<dbReference type="SMART" id="SM00137">
    <property type="entry name" value="MAM"/>
    <property type="match status" value="1"/>
</dbReference>
<dbReference type="PRINTS" id="PR00205">
    <property type="entry name" value="CADHERIN"/>
</dbReference>
<dbReference type="Pfam" id="PF00629">
    <property type="entry name" value="MAM"/>
    <property type="match status" value="1"/>
</dbReference>
<dbReference type="InterPro" id="IPR000421">
    <property type="entry name" value="FA58C"/>
</dbReference>
<dbReference type="InterPro" id="IPR008979">
    <property type="entry name" value="Galactose-bd-like_sf"/>
</dbReference>
<dbReference type="Pfam" id="PF13229">
    <property type="entry name" value="Beta_helix"/>
    <property type="match status" value="2"/>
</dbReference>
<comment type="caution">
    <text evidence="12">The sequence shown here is derived from an EMBL/GenBank/DDBJ whole genome shotgun (WGS) entry which is preliminary data.</text>
</comment>
<keyword evidence="5 6" id="KW-1015">Disulfide bond</keyword>
<dbReference type="SUPFAM" id="SSF51126">
    <property type="entry name" value="Pectin lyase-like"/>
    <property type="match status" value="3"/>
</dbReference>
<gene>
    <name evidence="12" type="ORF">NP493_206g04025</name>
</gene>
<dbReference type="CDD" id="cd00198">
    <property type="entry name" value="vWFA"/>
    <property type="match status" value="1"/>
</dbReference>
<reference evidence="12" key="1">
    <citation type="journal article" date="2023" name="Mol. Biol. Evol.">
        <title>Third-Generation Sequencing Reveals the Adaptive Role of the Epigenome in Three Deep-Sea Polychaetes.</title>
        <authorList>
            <person name="Perez M."/>
            <person name="Aroh O."/>
            <person name="Sun Y."/>
            <person name="Lan Y."/>
            <person name="Juniper S.K."/>
            <person name="Young C.R."/>
            <person name="Angers B."/>
            <person name="Qian P.Y."/>
        </authorList>
    </citation>
    <scope>NUCLEOTIDE SEQUENCE</scope>
    <source>
        <strain evidence="12">R07B-5</strain>
    </source>
</reference>
<dbReference type="InterPro" id="IPR020894">
    <property type="entry name" value="Cadherin_CS"/>
</dbReference>
<feature type="domain" description="VWFA" evidence="11">
    <location>
        <begin position="1156"/>
        <end position="1226"/>
    </location>
</feature>
<keyword evidence="3" id="KW-0106">Calcium</keyword>
<evidence type="ECO:0000256" key="3">
    <source>
        <dbReference type="ARBA" id="ARBA00022837"/>
    </source>
</evidence>
<dbReference type="SMART" id="SM00327">
    <property type="entry name" value="VWA"/>
    <property type="match status" value="1"/>
</dbReference>
<evidence type="ECO:0000259" key="8">
    <source>
        <dbReference type="PROSITE" id="PS50022"/>
    </source>
</evidence>
<dbReference type="InterPro" id="IPR006626">
    <property type="entry name" value="PbH1"/>
</dbReference>
<dbReference type="InterPro" id="IPR000998">
    <property type="entry name" value="MAM_dom"/>
</dbReference>
<feature type="domain" description="MAM" evidence="10">
    <location>
        <begin position="1303"/>
        <end position="1420"/>
    </location>
</feature>
<dbReference type="PROSITE" id="PS50060">
    <property type="entry name" value="MAM_2"/>
    <property type="match status" value="1"/>
</dbReference>
<dbReference type="InterPro" id="IPR002049">
    <property type="entry name" value="LE_dom"/>
</dbReference>
<feature type="compositionally biased region" description="Low complexity" evidence="7">
    <location>
        <begin position="1114"/>
        <end position="1136"/>
    </location>
</feature>
<comment type="caution">
    <text evidence="6">Lacks conserved residue(s) required for the propagation of feature annotation.</text>
</comment>
<dbReference type="InterPro" id="IPR011050">
    <property type="entry name" value="Pectin_lyase_fold/virulence"/>
</dbReference>
<dbReference type="InterPro" id="IPR013320">
    <property type="entry name" value="ConA-like_dom_sf"/>
</dbReference>
<evidence type="ECO:0000256" key="7">
    <source>
        <dbReference type="SAM" id="MobiDB-lite"/>
    </source>
</evidence>
<evidence type="ECO:0000313" key="13">
    <source>
        <dbReference type="Proteomes" id="UP001209878"/>
    </source>
</evidence>
<dbReference type="PROSITE" id="PS00232">
    <property type="entry name" value="CADHERIN_1"/>
    <property type="match status" value="1"/>
</dbReference>
<dbReference type="PROSITE" id="PS50026">
    <property type="entry name" value="EGF_3"/>
    <property type="match status" value="1"/>
</dbReference>
<keyword evidence="13" id="KW-1185">Reference proteome</keyword>
<dbReference type="Gene3D" id="2.60.40.60">
    <property type="entry name" value="Cadherins"/>
    <property type="match status" value="2"/>
</dbReference>
<dbReference type="InterPro" id="IPR036465">
    <property type="entry name" value="vWFA_dom_sf"/>
</dbReference>
<evidence type="ECO:0000256" key="4">
    <source>
        <dbReference type="ARBA" id="ARBA00023136"/>
    </source>
</evidence>
<dbReference type="PROSITE" id="PS01248">
    <property type="entry name" value="EGF_LAM_1"/>
    <property type="match status" value="1"/>
</dbReference>
<evidence type="ECO:0000259" key="10">
    <source>
        <dbReference type="PROSITE" id="PS50060"/>
    </source>
</evidence>
<dbReference type="SUPFAM" id="SSF49785">
    <property type="entry name" value="Galactose-binding domain-like"/>
    <property type="match status" value="1"/>
</dbReference>
<dbReference type="PROSITE" id="PS50022">
    <property type="entry name" value="FA58C_3"/>
    <property type="match status" value="1"/>
</dbReference>
<dbReference type="Pfam" id="PF00092">
    <property type="entry name" value="VWA"/>
    <property type="match status" value="1"/>
</dbReference>
<accession>A0AAD9UEC2</accession>
<evidence type="ECO:0000256" key="6">
    <source>
        <dbReference type="PROSITE-ProRule" id="PRU00076"/>
    </source>
</evidence>
<dbReference type="InterPro" id="IPR002126">
    <property type="entry name" value="Cadherin-like_dom"/>
</dbReference>
<dbReference type="SUPFAM" id="SSF49313">
    <property type="entry name" value="Cadherin-like"/>
    <property type="match status" value="1"/>
</dbReference>
<feature type="domain" description="EGF-like" evidence="9">
    <location>
        <begin position="777"/>
        <end position="811"/>
    </location>
</feature>
<dbReference type="Gene3D" id="2.60.120.200">
    <property type="match status" value="1"/>
</dbReference>
<dbReference type="GO" id="GO:0007156">
    <property type="term" value="P:homophilic cell adhesion via plasma membrane adhesion molecules"/>
    <property type="evidence" value="ECO:0007669"/>
    <property type="project" value="InterPro"/>
</dbReference>
<dbReference type="PANTHER" id="PTHR23282">
    <property type="entry name" value="APICAL ENDOSOMAL GLYCOPROTEIN PRECURSOR"/>
    <property type="match status" value="1"/>
</dbReference>
<dbReference type="PROSITE" id="PS50234">
    <property type="entry name" value="VWFA"/>
    <property type="match status" value="1"/>
</dbReference>
<sequence length="1420" mass="158919">MGFPGSYKAEDCRRTEKGLDYEGRVDKTVTGKTCLKWSRADGRKWRYYKQGFEVKLFEGNPARYHGISHTFDPPLRTRFFMVIPTMWHNRPGLRLEVHGCAISTVRGQQQKETFLRKTDAPHVISDDIIVPAGILKVLGEESDKVLMRPTEISRRWKGIVFRQQSGTGNDIATNTDGNSSVLRHVQLINTTDGINIVGRPPRLDHVTVVNSAASGVKLSGFFQGNFTVSHCNFSKNHQNGIDINLGKSNATVDVMNTTMNDNGAIGMSLRNVTSGTVRFLNNTVNDNLGQGLHLDHINATVVIANSSFVNNPRLSVREGYTLKLSDVHGGHVDIVHNDFVDNLNYHRQYFYDRRNLHHVLYVEYRNATHLKITGNVFQNNSGLGAIIIDAASQSVCRGCEIEDNVFRNNSKRIVQRWQPSELRQLLETISMSGKFHLSLKNNYFDNSVATYEVTMPLNDGELTNASGCYWGDLSYTNITHRVNSFFNNASLGRMKIWPYRASSEDKNQVLRPWEFYFFSDEIGGEVMHDLTIRARTAPYVVDRSIVVSENATLTIEAGVALVFRRDRGVVVKGTLNLQATTDKLIYFSRYPQRPNLKRLERTWSWAGITIEKGSRTKDFDISNIVINGSYNGLRIHRDGIVKVHNCYFANNNWGLQLRSGKANVTITDSLFHNNYNGVDFVDRGTVILSYEPCEIHNNTFNNPDSSTDFAVGDFSYQDIWERAYGAVRGVTDATFNWWGVATRSGIAERIRIGVPEYSWQPGRHSAKFEPFLTRPPPGPSCSKVASCSHHGECVLPETCVCHPGWAGYACDRCDENYFGPRCRAPTVLEKSFYREYIPESASVGTTLLTVKATRPDNITVVYTISAGNGDRFVVGVDARYIPTVYAVIKITVVDVNDNRPTFSSGDERLTVNMSELWSDDHIATVHAIDRDTGYYNSVIRYWITASPRTGATFQINETGAVFVYRVKTADKHGDYVEMCQYTDVASREQVLVFTERNARQRQTCSCSVRRKSGEVDVTVSRFQCDSDDCPWKVEFYADGCLRDEVCCKRKPADFTYHVTSKRFSVQVKASSSTTGRTPVMINITGDIKGSRCGYTHVSTFAASYCETTPAIKPTTTTTPSTATSTTRSPQTSTTTAHIQQPTTKIPTDGTACYLVDIAFTVDAAGSIMRENWSRVTAFINRFIARMDTSRNCARVSITTFGNAANVQFDLRAYDNAGSLRSAIERINVRSQPRNFADGIRKTALAEVSRAKADGINMHVIGIGRNVRMSELSSMASTEAIHLSDFVDLDGDETLQKLLSFMEGYGGSGYYIYIEASDPRRQNDKAMIMLPAFNRDGDYCLSFNYNMNGFHINTLQVVKRAASGHLVHLWTKKGNKGPQWHSAQVTANLYSSDQLAFVGIRGVEYSGDIAVDNVSVRGGRC</sequence>
<dbReference type="InterPro" id="IPR015919">
    <property type="entry name" value="Cadherin-like_sf"/>
</dbReference>
<evidence type="ECO:0000313" key="12">
    <source>
        <dbReference type="EMBL" id="KAK2186318.1"/>
    </source>
</evidence>
<dbReference type="PANTHER" id="PTHR23282:SF142">
    <property type="entry name" value="MAM DOMAIN-CONTAINING PROTEIN"/>
    <property type="match status" value="1"/>
</dbReference>
<keyword evidence="4" id="KW-0472">Membrane</keyword>
<feature type="disulfide bond" evidence="6">
    <location>
        <begin position="801"/>
        <end position="810"/>
    </location>
</feature>
<dbReference type="Gene3D" id="2.160.20.10">
    <property type="entry name" value="Single-stranded right-handed beta-helix, Pectin lyase-like"/>
    <property type="match status" value="2"/>
</dbReference>
<organism evidence="12 13">
    <name type="scientific">Ridgeia piscesae</name>
    <name type="common">Tubeworm</name>
    <dbReference type="NCBI Taxonomy" id="27915"/>
    <lineage>
        <taxon>Eukaryota</taxon>
        <taxon>Metazoa</taxon>
        <taxon>Spiralia</taxon>
        <taxon>Lophotrochozoa</taxon>
        <taxon>Annelida</taxon>
        <taxon>Polychaeta</taxon>
        <taxon>Sedentaria</taxon>
        <taxon>Canalipalpata</taxon>
        <taxon>Sabellida</taxon>
        <taxon>Siboglinidae</taxon>
        <taxon>Ridgeia</taxon>
    </lineage>
</organism>
<dbReference type="CDD" id="cd11304">
    <property type="entry name" value="Cadherin_repeat"/>
    <property type="match status" value="1"/>
</dbReference>
<feature type="region of interest" description="Disordered" evidence="7">
    <location>
        <begin position="1114"/>
        <end position="1140"/>
    </location>
</feature>
<dbReference type="Gene3D" id="2.60.120.260">
    <property type="entry name" value="Galactose-binding domain-like"/>
    <property type="match status" value="1"/>
</dbReference>
<dbReference type="InterPro" id="IPR000742">
    <property type="entry name" value="EGF"/>
</dbReference>
<dbReference type="Proteomes" id="UP001209878">
    <property type="component" value="Unassembled WGS sequence"/>
</dbReference>
<keyword evidence="2" id="KW-0677">Repeat</keyword>
<dbReference type="PROSITE" id="PS00022">
    <property type="entry name" value="EGF_1"/>
    <property type="match status" value="1"/>
</dbReference>
<dbReference type="GO" id="GO:0005886">
    <property type="term" value="C:plasma membrane"/>
    <property type="evidence" value="ECO:0007669"/>
    <property type="project" value="InterPro"/>
</dbReference>
<dbReference type="Gene3D" id="2.10.25.10">
    <property type="entry name" value="Laminin"/>
    <property type="match status" value="1"/>
</dbReference>
<dbReference type="SUPFAM" id="SSF49899">
    <property type="entry name" value="Concanavalin A-like lectins/glucanases"/>
    <property type="match status" value="1"/>
</dbReference>
<dbReference type="InterPro" id="IPR051560">
    <property type="entry name" value="MAM_domain-containing"/>
</dbReference>
<protein>
    <submittedName>
        <fullName evidence="12">Uncharacterized protein</fullName>
    </submittedName>
</protein>
<dbReference type="PROSITE" id="PS01286">
    <property type="entry name" value="FA58C_2"/>
    <property type="match status" value="1"/>
</dbReference>
<comment type="subcellular location">
    <subcellularLocation>
        <location evidence="1">Membrane</location>
    </subcellularLocation>
</comment>
<dbReference type="InterPro" id="IPR002035">
    <property type="entry name" value="VWF_A"/>
</dbReference>
<dbReference type="SMART" id="SM00710">
    <property type="entry name" value="PbH1"/>
    <property type="match status" value="9"/>
</dbReference>
<dbReference type="CDD" id="cd00055">
    <property type="entry name" value="EGF_Lam"/>
    <property type="match status" value="1"/>
</dbReference>
<evidence type="ECO:0000256" key="2">
    <source>
        <dbReference type="ARBA" id="ARBA00022737"/>
    </source>
</evidence>
<proteinExistence type="predicted"/>
<evidence type="ECO:0000256" key="5">
    <source>
        <dbReference type="ARBA" id="ARBA00023157"/>
    </source>
</evidence>
<evidence type="ECO:0000259" key="11">
    <source>
        <dbReference type="PROSITE" id="PS50234"/>
    </source>
</evidence>
<evidence type="ECO:0000259" key="9">
    <source>
        <dbReference type="PROSITE" id="PS50026"/>
    </source>
</evidence>
<feature type="domain" description="F5/8 type C" evidence="8">
    <location>
        <begin position="41"/>
        <end position="100"/>
    </location>
</feature>
<dbReference type="GO" id="GO:0005509">
    <property type="term" value="F:calcium ion binding"/>
    <property type="evidence" value="ECO:0007669"/>
    <property type="project" value="InterPro"/>
</dbReference>
<dbReference type="SUPFAM" id="SSF53300">
    <property type="entry name" value="vWA-like"/>
    <property type="match status" value="1"/>
</dbReference>
<dbReference type="Gene3D" id="3.40.50.410">
    <property type="entry name" value="von Willebrand factor, type A domain"/>
    <property type="match status" value="1"/>
</dbReference>
<dbReference type="InterPro" id="IPR039448">
    <property type="entry name" value="Beta_helix"/>
</dbReference>
<name>A0AAD9UEC2_RIDPI</name>
<dbReference type="InterPro" id="IPR012334">
    <property type="entry name" value="Pectin_lyas_fold"/>
</dbReference>
<evidence type="ECO:0000256" key="1">
    <source>
        <dbReference type="ARBA" id="ARBA00004370"/>
    </source>
</evidence>
<dbReference type="EMBL" id="JAODUO010000205">
    <property type="protein sequence ID" value="KAK2186318.1"/>
    <property type="molecule type" value="Genomic_DNA"/>
</dbReference>
<dbReference type="CDD" id="cd06263">
    <property type="entry name" value="MAM"/>
    <property type="match status" value="1"/>
</dbReference>
<keyword evidence="6" id="KW-0245">EGF-like domain</keyword>